<dbReference type="InterPro" id="IPR053178">
    <property type="entry name" value="Osmoadaptation_assoc"/>
</dbReference>
<feature type="domain" description="Zn(2)-C6 fungal-type" evidence="2">
    <location>
        <begin position="20"/>
        <end position="64"/>
    </location>
</feature>
<dbReference type="InterPro" id="IPR001138">
    <property type="entry name" value="Zn2Cys6_DnaBD"/>
</dbReference>
<dbReference type="Proteomes" id="UP000799444">
    <property type="component" value="Unassembled WGS sequence"/>
</dbReference>
<dbReference type="GO" id="GO:0000981">
    <property type="term" value="F:DNA-binding transcription factor activity, RNA polymerase II-specific"/>
    <property type="evidence" value="ECO:0007669"/>
    <property type="project" value="InterPro"/>
</dbReference>
<dbReference type="GO" id="GO:0008270">
    <property type="term" value="F:zinc ion binding"/>
    <property type="evidence" value="ECO:0007669"/>
    <property type="project" value="InterPro"/>
</dbReference>
<dbReference type="Gene3D" id="4.10.240.10">
    <property type="entry name" value="Zn(2)-C6 fungal-type DNA-binding domain"/>
    <property type="match status" value="1"/>
</dbReference>
<name>A0A9P4V2U9_9PLEO</name>
<dbReference type="AlphaFoldDB" id="A0A9P4V2U9"/>
<dbReference type="OrthoDB" id="3627830at2759"/>
<keyword evidence="1" id="KW-0539">Nucleus</keyword>
<comment type="caution">
    <text evidence="3">The sequence shown here is derived from an EMBL/GenBank/DDBJ whole genome shotgun (WGS) entry which is preliminary data.</text>
</comment>
<organism evidence="3 4">
    <name type="scientific">Polyplosphaeria fusca</name>
    <dbReference type="NCBI Taxonomy" id="682080"/>
    <lineage>
        <taxon>Eukaryota</taxon>
        <taxon>Fungi</taxon>
        <taxon>Dikarya</taxon>
        <taxon>Ascomycota</taxon>
        <taxon>Pezizomycotina</taxon>
        <taxon>Dothideomycetes</taxon>
        <taxon>Pleosporomycetidae</taxon>
        <taxon>Pleosporales</taxon>
        <taxon>Tetraplosphaeriaceae</taxon>
        <taxon>Polyplosphaeria</taxon>
    </lineage>
</organism>
<sequence length="563" mass="61748">MSEPRLAGSKRPRGTYSRLICLGCRDRRIRCELPSGVETPDPGELRTVQTPCYRCKRLGVPCVVRQTVLGRPGPDSISPPAAAAGFPPVMTGDIVSRIVIELPSRTLVPTQPHAATPHHEAQVADSSVVPQTELRSSNGLHQGDPARWNGNPLLIHSPQSTETVLVIRAVDALQREKVEKEWFRHLPAHVGHTLALDLSIKAIVAACAYARRVPKLTPGDCFQALALALNAVQTNIKQTHGKLDDDMLAATALLAHFEGALRKHGIPTRLHVEGLATILAARPATYPVSQLAREIFDFHACDSAIMACIQGRPSPFESVARGYFTKNSDGDRELLKNFGSELFVRTPRLVGLVRSLRLQPSHELLLDALSLSKSLLELQDSQAEERLLRNIKVHSPSEPAPLCQSLHFTSTEDFEALGYYWLTRLSLLRLEQRLHDLSLSSAVQADDTSFRPSFGPTANEMFRLGKNIVMSAEYAGTLLLRKHNRLFALATVAVWGVTMDLPVALSHFQDLEGTCSLSGLLLRRASLDLEAPSDLTAEDMDTAADIFVGGQPRGRFVELYARG</sequence>
<dbReference type="PANTHER" id="PTHR38111:SF2">
    <property type="entry name" value="FINGER DOMAIN PROTEIN, PUTATIVE (AFU_ORTHOLOGUE AFUA_1G01560)-RELATED"/>
    <property type="match status" value="1"/>
</dbReference>
<dbReference type="PROSITE" id="PS50048">
    <property type="entry name" value="ZN2_CY6_FUNGAL_2"/>
    <property type="match status" value="1"/>
</dbReference>
<keyword evidence="4" id="KW-1185">Reference proteome</keyword>
<dbReference type="PANTHER" id="PTHR38111">
    <property type="entry name" value="ZN(2)-C6 FUNGAL-TYPE DOMAIN-CONTAINING PROTEIN-RELATED"/>
    <property type="match status" value="1"/>
</dbReference>
<dbReference type="SUPFAM" id="SSF57701">
    <property type="entry name" value="Zn2/Cys6 DNA-binding domain"/>
    <property type="match status" value="1"/>
</dbReference>
<evidence type="ECO:0000313" key="3">
    <source>
        <dbReference type="EMBL" id="KAF2734641.1"/>
    </source>
</evidence>
<accession>A0A9P4V2U9</accession>
<evidence type="ECO:0000259" key="2">
    <source>
        <dbReference type="PROSITE" id="PS50048"/>
    </source>
</evidence>
<protein>
    <recommendedName>
        <fullName evidence="2">Zn(2)-C6 fungal-type domain-containing protein</fullName>
    </recommendedName>
</protein>
<dbReference type="EMBL" id="ML996145">
    <property type="protein sequence ID" value="KAF2734641.1"/>
    <property type="molecule type" value="Genomic_DNA"/>
</dbReference>
<evidence type="ECO:0000256" key="1">
    <source>
        <dbReference type="ARBA" id="ARBA00023242"/>
    </source>
</evidence>
<proteinExistence type="predicted"/>
<dbReference type="InterPro" id="IPR036864">
    <property type="entry name" value="Zn2-C6_fun-type_DNA-bd_sf"/>
</dbReference>
<reference evidence="3" key="1">
    <citation type="journal article" date="2020" name="Stud. Mycol.">
        <title>101 Dothideomycetes genomes: a test case for predicting lifestyles and emergence of pathogens.</title>
        <authorList>
            <person name="Haridas S."/>
            <person name="Albert R."/>
            <person name="Binder M."/>
            <person name="Bloem J."/>
            <person name="Labutti K."/>
            <person name="Salamov A."/>
            <person name="Andreopoulos B."/>
            <person name="Baker S."/>
            <person name="Barry K."/>
            <person name="Bills G."/>
            <person name="Bluhm B."/>
            <person name="Cannon C."/>
            <person name="Castanera R."/>
            <person name="Culley D."/>
            <person name="Daum C."/>
            <person name="Ezra D."/>
            <person name="Gonzalez J."/>
            <person name="Henrissat B."/>
            <person name="Kuo A."/>
            <person name="Liang C."/>
            <person name="Lipzen A."/>
            <person name="Lutzoni F."/>
            <person name="Magnuson J."/>
            <person name="Mondo S."/>
            <person name="Nolan M."/>
            <person name="Ohm R."/>
            <person name="Pangilinan J."/>
            <person name="Park H.-J."/>
            <person name="Ramirez L."/>
            <person name="Alfaro M."/>
            <person name="Sun H."/>
            <person name="Tritt A."/>
            <person name="Yoshinaga Y."/>
            <person name="Zwiers L.-H."/>
            <person name="Turgeon B."/>
            <person name="Goodwin S."/>
            <person name="Spatafora J."/>
            <person name="Crous P."/>
            <person name="Grigoriev I."/>
        </authorList>
    </citation>
    <scope>NUCLEOTIDE SEQUENCE</scope>
    <source>
        <strain evidence="3">CBS 125425</strain>
    </source>
</reference>
<dbReference type="CDD" id="cd00067">
    <property type="entry name" value="GAL4"/>
    <property type="match status" value="1"/>
</dbReference>
<gene>
    <name evidence="3" type="ORF">EJ04DRAFT_493094</name>
</gene>
<evidence type="ECO:0000313" key="4">
    <source>
        <dbReference type="Proteomes" id="UP000799444"/>
    </source>
</evidence>